<evidence type="ECO:0000256" key="4">
    <source>
        <dbReference type="ARBA" id="ARBA00022771"/>
    </source>
</evidence>
<evidence type="ECO:0000256" key="7">
    <source>
        <dbReference type="ARBA" id="ARBA00022859"/>
    </source>
</evidence>
<dbReference type="Pfam" id="PF13086">
    <property type="entry name" value="AAA_11"/>
    <property type="match status" value="1"/>
</dbReference>
<evidence type="ECO:0000256" key="6">
    <source>
        <dbReference type="ARBA" id="ARBA00022833"/>
    </source>
</evidence>
<dbReference type="GO" id="GO:0005737">
    <property type="term" value="C:cytoplasm"/>
    <property type="evidence" value="ECO:0007669"/>
    <property type="project" value="UniProtKB-SubCell"/>
</dbReference>
<dbReference type="InterPro" id="IPR041679">
    <property type="entry name" value="DNA2/NAM7-like_C"/>
</dbReference>
<dbReference type="SUPFAM" id="SSF52540">
    <property type="entry name" value="P-loop containing nucleoside triphosphate hydrolases"/>
    <property type="match status" value="1"/>
</dbReference>
<dbReference type="CDD" id="cd17936">
    <property type="entry name" value="EEXXEc_NFX1"/>
    <property type="match status" value="1"/>
</dbReference>
<dbReference type="EMBL" id="JAIZPD010000007">
    <property type="protein sequence ID" value="KAH0961764.1"/>
    <property type="molecule type" value="Genomic_DNA"/>
</dbReference>
<keyword evidence="5" id="KW-0547">Nucleotide-binding</keyword>
<dbReference type="InterPro" id="IPR027417">
    <property type="entry name" value="P-loop_NTPase"/>
</dbReference>
<dbReference type="GeneID" id="68355973"/>
<comment type="caution">
    <text evidence="9">The sequence shown here is derived from an EMBL/GenBank/DDBJ whole genome shotgun (WGS) entry which is preliminary data.</text>
</comment>
<evidence type="ECO:0000313" key="9">
    <source>
        <dbReference type="EMBL" id="KAH0961764.1"/>
    </source>
</evidence>
<dbReference type="GO" id="GO:0031048">
    <property type="term" value="P:regulatory ncRNA-mediated heterochromatin formation"/>
    <property type="evidence" value="ECO:0007669"/>
    <property type="project" value="TreeGrafter"/>
</dbReference>
<name>A0A9P8MV77_9HYPO</name>
<dbReference type="GO" id="GO:0031380">
    <property type="term" value="C:nuclear RNA-directed RNA polymerase complex"/>
    <property type="evidence" value="ECO:0007669"/>
    <property type="project" value="TreeGrafter"/>
</dbReference>
<dbReference type="Pfam" id="PF13087">
    <property type="entry name" value="AAA_12"/>
    <property type="match status" value="1"/>
</dbReference>
<keyword evidence="5" id="KW-0067">ATP-binding</keyword>
<dbReference type="GO" id="GO:0002376">
    <property type="term" value="P:immune system process"/>
    <property type="evidence" value="ECO:0007669"/>
    <property type="project" value="UniProtKB-KW"/>
</dbReference>
<dbReference type="PANTHER" id="PTHR10887">
    <property type="entry name" value="DNA2/NAM7 HELICASE FAMILY"/>
    <property type="match status" value="1"/>
</dbReference>
<dbReference type="InterPro" id="IPR046439">
    <property type="entry name" value="ZF_RZ_dom"/>
</dbReference>
<dbReference type="InterPro" id="IPR047187">
    <property type="entry name" value="SF1_C_Upf1"/>
</dbReference>
<dbReference type="FunFam" id="3.40.50.300:FF:001660">
    <property type="entry name" value="NF-X1 finger and helicase protein, putative"/>
    <property type="match status" value="1"/>
</dbReference>
<keyword evidence="5" id="KW-0378">Hydrolase</keyword>
<evidence type="ECO:0000256" key="1">
    <source>
        <dbReference type="ARBA" id="ARBA00004496"/>
    </source>
</evidence>
<organism evidence="9 10">
    <name type="scientific">Hirsutella rhossiliensis</name>
    <dbReference type="NCBI Taxonomy" id="111463"/>
    <lineage>
        <taxon>Eukaryota</taxon>
        <taxon>Fungi</taxon>
        <taxon>Dikarya</taxon>
        <taxon>Ascomycota</taxon>
        <taxon>Pezizomycotina</taxon>
        <taxon>Sordariomycetes</taxon>
        <taxon>Hypocreomycetidae</taxon>
        <taxon>Hypocreales</taxon>
        <taxon>Ophiocordycipitaceae</taxon>
        <taxon>Hirsutella</taxon>
    </lineage>
</organism>
<accession>A0A9P8MV77</accession>
<dbReference type="PROSITE" id="PS51981">
    <property type="entry name" value="ZF_RZ"/>
    <property type="match status" value="1"/>
</dbReference>
<keyword evidence="4" id="KW-0863">Zinc-finger</keyword>
<reference evidence="9" key="1">
    <citation type="submission" date="2021-09" db="EMBL/GenBank/DDBJ databases">
        <title>A high-quality genome of the endoparasitic fungus Hirsutella rhossiliensis with a comparison of Hirsutella genomes reveals transposable elements contributing to genome size variation.</title>
        <authorList>
            <person name="Lin R."/>
            <person name="Jiao Y."/>
            <person name="Sun X."/>
            <person name="Ling J."/>
            <person name="Xie B."/>
            <person name="Cheng X."/>
        </authorList>
    </citation>
    <scope>NUCLEOTIDE SEQUENCE</scope>
    <source>
        <strain evidence="9">HR02</strain>
    </source>
</reference>
<gene>
    <name evidence="9" type="ORF">HRG_06844</name>
</gene>
<dbReference type="Proteomes" id="UP000824596">
    <property type="component" value="Unassembled WGS sequence"/>
</dbReference>
<keyword evidence="2" id="KW-0963">Cytoplasm</keyword>
<keyword evidence="5" id="KW-0347">Helicase</keyword>
<dbReference type="OrthoDB" id="2423195at2759"/>
<dbReference type="CDD" id="cd18808">
    <property type="entry name" value="SF1_C_Upf1"/>
    <property type="match status" value="1"/>
</dbReference>
<keyword evidence="10" id="KW-1185">Reference proteome</keyword>
<sequence>MGGDVGVAQEVIKLLADEAGLSFIKDVSDRHLAVASTAASGTSFWTTEIKPLFELITHHRVVDSAVLEHEVAALFNYLLGVGGARMARLFGYIAQLVQSWPASSPEASRMAALELSLAVLSKILDCNTTNIVNEAFSTLASLFSKCLDGETTQPEDEFSRLQASKYLDYMRRRLEVGAGITEWQAITQVGAHREQFVLSRDLPGRLSAQGARHDNDHAEIHEIKILPTFDEIMALRGEYLPTTDCSQWHIKGIRGRLDREFRLVREDTVGQLRDAVRQAFEYLRTPNSRRADNPRDGVRTYTYGNAVPIDATFDRFCGLELIVRCSQPAPVQRLDLKGRKDWWTQSKRLQPGALVCAINAFGSVLFCVVSSSTMRTTDDEKARQNKAKDFEDDLSASVASHKAHTLSDDPEYLHVKLQLIDAGHLEVKFPGVILASFKHTLEGLQQMYRKPDLPFSGILAPSHDESPEIDIQPPMYARKPGFSFDLACLSHDNAAFAVSAFTPTDPEEVASRSTLDLTQSIALLNTLQRELSLIQGPPGTGKSYTGEKIIKVLLANKKQTQIGPILCVCYTNHALDQLLEHLLDDGVDKVIRIGSRSKSERLEDLNLRAVAGKMDRTKSEKSGLYHMALSIKDIVQQTKGLLKQLSQSGSWRTVKAFLSENHPTQHVELFGKAEDGFEVVIHHPERVVDQWLAGGARDSRQPRELRVLKEARLMSMSRAERRAIHGDWLKSIREPVISKIGKIHEQYTEAAEKQARVRSDADLRCLQQAAVVGVTTTGLARKLDLLRRLRCKVMLCEEAGEVLEAHVLTALLPSLEHVVLIGDHKQLRPQIQNYELQSTNPRGAQYSLDMSLFERLVQPTHPSDPRISFSVLETQRRMHPDISKLVRSTLYPCLKDAEAVAKYPKVIGLRERLFWLHHEELEGAAASRDPLNTSHTNEFEVEMTAALVSHLVRQGEYSQGDIAVITPYLGQLHRLRHRMGSMFEICLNERDAEELDTLEAENLSAQMALRSLVKKSTLLKSVRVATVDNFQGEEAKVIVISLVRSNPQGKCGFLSTSNRINVLLSRAQHGMYILGNSDTYKSVPMWSDVIKMLQTSSRLGRVLELQCPRHPDARLAVSHPDHFLQFSPESGCILPCDKRLYCGHSCLGRCHSDALHNAVKCLEKRCEKIMDCGHQCPSLCGEPCPGAMYCQKCASPEVKSTCVDLIEMKEYGEIDLDDEPCIFPDCGHFLTVSSMDGQMDMPAHYGMDADGLPTEIKGLSEPFSMTDVGIKLVSGRLPLLSYLKRLINSYAKQVRKEEQPFHRVADLFWHANRQHKTQKKFLYDESVTQVGGSLVAARLLLKCDIIVLSDLLELRKKGQGIQAAIELDLSAHRMDCQDLIKLARKAVRPKEEVQGHVFAAQFCGLCIALDSRPRANGIEDMVDTDSATKGLREEALNHVAEARALLEKYKSTAGLKDEVDAAEAMLNDGVYRPVTADEIRAVHQAMAQEFRGTGHWYTCVNGHPFTIGECGMPMELARCTECDAPIGGQNHLSVEGVRRADEIEHLTGGIDRMGL</sequence>
<evidence type="ECO:0000313" key="10">
    <source>
        <dbReference type="Proteomes" id="UP000824596"/>
    </source>
</evidence>
<feature type="domain" description="RZ-type" evidence="8">
    <location>
        <begin position="1474"/>
        <end position="1549"/>
    </location>
</feature>
<dbReference type="Gene3D" id="3.40.50.300">
    <property type="entry name" value="P-loop containing nucleotide triphosphate hydrolases"/>
    <property type="match status" value="2"/>
</dbReference>
<dbReference type="InterPro" id="IPR045055">
    <property type="entry name" value="DNA2/NAM7-like"/>
</dbReference>
<dbReference type="Pfam" id="PF20173">
    <property type="entry name" value="ZnF_RZ-type"/>
    <property type="match status" value="1"/>
</dbReference>
<keyword evidence="6" id="KW-0862">Zinc</keyword>
<evidence type="ECO:0000256" key="2">
    <source>
        <dbReference type="ARBA" id="ARBA00022490"/>
    </source>
</evidence>
<keyword evidence="7" id="KW-0391">Immunity</keyword>
<proteinExistence type="predicted"/>
<dbReference type="InterPro" id="IPR041677">
    <property type="entry name" value="DNA2/NAM7_AAA_11"/>
</dbReference>
<evidence type="ECO:0000256" key="5">
    <source>
        <dbReference type="ARBA" id="ARBA00022806"/>
    </source>
</evidence>
<evidence type="ECO:0000256" key="3">
    <source>
        <dbReference type="ARBA" id="ARBA00022723"/>
    </source>
</evidence>
<dbReference type="RefSeq" id="XP_044719277.1">
    <property type="nucleotide sequence ID" value="XM_044865315.1"/>
</dbReference>
<protein>
    <submittedName>
        <fullName evidence="9">AAA domain-containing protein</fullName>
    </submittedName>
</protein>
<dbReference type="GO" id="GO:0004386">
    <property type="term" value="F:helicase activity"/>
    <property type="evidence" value="ECO:0007669"/>
    <property type="project" value="InterPro"/>
</dbReference>
<keyword evidence="3" id="KW-0479">Metal-binding</keyword>
<dbReference type="PANTHER" id="PTHR10887:SF445">
    <property type="entry name" value="NFX1-TYPE ZINC FINGER-CONTAINING PROTEIN 1"/>
    <property type="match status" value="1"/>
</dbReference>
<comment type="subcellular location">
    <subcellularLocation>
        <location evidence="1">Cytoplasm</location>
    </subcellularLocation>
</comment>
<dbReference type="GO" id="GO:0008270">
    <property type="term" value="F:zinc ion binding"/>
    <property type="evidence" value="ECO:0007669"/>
    <property type="project" value="UniProtKB-KW"/>
</dbReference>
<evidence type="ECO:0000259" key="8">
    <source>
        <dbReference type="PROSITE" id="PS51981"/>
    </source>
</evidence>